<keyword evidence="4" id="KW-0067">ATP-binding</keyword>
<feature type="domain" description="ABC transporter" evidence="5">
    <location>
        <begin position="25"/>
        <end position="99"/>
    </location>
</feature>
<dbReference type="InterPro" id="IPR003439">
    <property type="entry name" value="ABC_transporter-like_ATP-bd"/>
</dbReference>
<sequence>MPGGDAVVAEGLAKRYPGGVWGAVDVSFSSPWGRVTVLLGPNGAGKTTTIGMLSTVLMPSRGRALVAGFDVVMEAREVRRRVALVPQEARIDLNWTPLEAVKWYLVARGWSPRAAASCSSS</sequence>
<dbReference type="Proteomes" id="UP001341135">
    <property type="component" value="Chromosome"/>
</dbReference>
<name>A0ABM8IZT2_9CREN</name>
<dbReference type="GeneID" id="89289427"/>
<evidence type="ECO:0000256" key="3">
    <source>
        <dbReference type="ARBA" id="ARBA00022741"/>
    </source>
</evidence>
<keyword evidence="3" id="KW-0547">Nucleotide-binding</keyword>
<proteinExistence type="inferred from homology"/>
<keyword evidence="2" id="KW-0813">Transport</keyword>
<evidence type="ECO:0000256" key="1">
    <source>
        <dbReference type="ARBA" id="ARBA00005417"/>
    </source>
</evidence>
<dbReference type="Gene3D" id="3.40.50.300">
    <property type="entry name" value="P-loop containing nucleotide triphosphate hydrolases"/>
    <property type="match status" value="1"/>
</dbReference>
<evidence type="ECO:0000313" key="6">
    <source>
        <dbReference type="EMBL" id="BES81849.1"/>
    </source>
</evidence>
<dbReference type="RefSeq" id="WP_338248610.1">
    <property type="nucleotide sequence ID" value="NZ_AP028907.1"/>
</dbReference>
<dbReference type="PANTHER" id="PTHR42711:SF5">
    <property type="entry name" value="ABC TRANSPORTER ATP-BINDING PROTEIN NATA"/>
    <property type="match status" value="1"/>
</dbReference>
<dbReference type="InterPro" id="IPR050763">
    <property type="entry name" value="ABC_transporter_ATP-binding"/>
</dbReference>
<evidence type="ECO:0000259" key="5">
    <source>
        <dbReference type="Pfam" id="PF00005"/>
    </source>
</evidence>
<dbReference type="PANTHER" id="PTHR42711">
    <property type="entry name" value="ABC TRANSPORTER ATP-BINDING PROTEIN"/>
    <property type="match status" value="1"/>
</dbReference>
<organism evidence="6 7">
    <name type="scientific">Pyrodictium abyssi</name>
    <dbReference type="NCBI Taxonomy" id="54256"/>
    <lineage>
        <taxon>Archaea</taxon>
        <taxon>Thermoproteota</taxon>
        <taxon>Thermoprotei</taxon>
        <taxon>Desulfurococcales</taxon>
        <taxon>Pyrodictiaceae</taxon>
        <taxon>Pyrodictium</taxon>
    </lineage>
</organism>
<protein>
    <recommendedName>
        <fullName evidence="5">ABC transporter domain-containing protein</fullName>
    </recommendedName>
</protein>
<evidence type="ECO:0000256" key="4">
    <source>
        <dbReference type="ARBA" id="ARBA00022840"/>
    </source>
</evidence>
<comment type="similarity">
    <text evidence="1">Belongs to the ABC transporter superfamily.</text>
</comment>
<reference evidence="6 7" key="1">
    <citation type="submission" date="2023-09" db="EMBL/GenBank/DDBJ databases">
        <title>Pyrofollis japonicus gen. nov. sp. nov., a novel member of the family Pyrodictiaceae isolated from the Iheya North hydrothermal field.</title>
        <authorList>
            <person name="Miyazaki U."/>
            <person name="Sanari M."/>
            <person name="Tame A."/>
            <person name="Kitajima M."/>
            <person name="Okamoto A."/>
            <person name="Sawayama S."/>
            <person name="Miyazaki J."/>
            <person name="Takai K."/>
            <person name="Nakagawa S."/>
        </authorList>
    </citation>
    <scope>NUCLEOTIDE SEQUENCE [LARGE SCALE GENOMIC DNA]</scope>
    <source>
        <strain evidence="6 7">AV2</strain>
    </source>
</reference>
<dbReference type="Pfam" id="PF00005">
    <property type="entry name" value="ABC_tran"/>
    <property type="match status" value="1"/>
</dbReference>
<accession>A0ABM8IZT2</accession>
<evidence type="ECO:0000313" key="7">
    <source>
        <dbReference type="Proteomes" id="UP001341135"/>
    </source>
</evidence>
<evidence type="ECO:0000256" key="2">
    <source>
        <dbReference type="ARBA" id="ARBA00022448"/>
    </source>
</evidence>
<dbReference type="SUPFAM" id="SSF52540">
    <property type="entry name" value="P-loop containing nucleoside triphosphate hydrolases"/>
    <property type="match status" value="1"/>
</dbReference>
<dbReference type="EMBL" id="AP028907">
    <property type="protein sequence ID" value="BES81849.1"/>
    <property type="molecule type" value="Genomic_DNA"/>
</dbReference>
<keyword evidence="7" id="KW-1185">Reference proteome</keyword>
<gene>
    <name evidence="6" type="ORF">PABY_14160</name>
</gene>
<dbReference type="InterPro" id="IPR027417">
    <property type="entry name" value="P-loop_NTPase"/>
</dbReference>